<comment type="caution">
    <text evidence="1">The sequence shown here is derived from an EMBL/GenBank/DDBJ whole genome shotgun (WGS) entry which is preliminary data.</text>
</comment>
<dbReference type="PANTHER" id="PTHR31669:SF251">
    <property type="entry name" value="PROTEIN FAR1-RELATED SEQUENCE"/>
    <property type="match status" value="1"/>
</dbReference>
<evidence type="ECO:0008006" key="3">
    <source>
        <dbReference type="Google" id="ProtNLM"/>
    </source>
</evidence>
<organism evidence="1 2">
    <name type="scientific">Phycomyces blakesleeanus</name>
    <dbReference type="NCBI Taxonomy" id="4837"/>
    <lineage>
        <taxon>Eukaryota</taxon>
        <taxon>Fungi</taxon>
        <taxon>Fungi incertae sedis</taxon>
        <taxon>Mucoromycota</taxon>
        <taxon>Mucoromycotina</taxon>
        <taxon>Mucoromycetes</taxon>
        <taxon>Mucorales</taxon>
        <taxon>Phycomycetaceae</taxon>
        <taxon>Phycomyces</taxon>
    </lineage>
</organism>
<dbReference type="InterPro" id="IPR031052">
    <property type="entry name" value="FHY3/FAR1"/>
</dbReference>
<dbReference type="PANTHER" id="PTHR31669">
    <property type="entry name" value="PROTEIN FAR1-RELATED SEQUENCE 10-RELATED"/>
    <property type="match status" value="1"/>
</dbReference>
<gene>
    <name evidence="1" type="ORF">J3Q64DRAFT_1820768</name>
</gene>
<dbReference type="EMBL" id="JBCLYO010000006">
    <property type="protein sequence ID" value="KAL0087748.1"/>
    <property type="molecule type" value="Genomic_DNA"/>
</dbReference>
<accession>A0ABR3B2G9</accession>
<evidence type="ECO:0000313" key="2">
    <source>
        <dbReference type="Proteomes" id="UP001448207"/>
    </source>
</evidence>
<name>A0ABR3B2G9_PHYBL</name>
<protein>
    <recommendedName>
        <fullName evidence="3">MULE transposase domain-containing protein</fullName>
    </recommendedName>
</protein>
<dbReference type="Proteomes" id="UP001448207">
    <property type="component" value="Unassembled WGS sequence"/>
</dbReference>
<keyword evidence="2" id="KW-1185">Reference proteome</keyword>
<reference evidence="1 2" key="1">
    <citation type="submission" date="2024-04" db="EMBL/GenBank/DDBJ databases">
        <title>Symmetric and asymmetric DNA N6-adenine methylation regulates different biological responses in Mucorales.</title>
        <authorList>
            <consortium name="Lawrence Berkeley National Laboratory"/>
            <person name="Lax C."/>
            <person name="Mondo S.J."/>
            <person name="Osorio-Concepcion M."/>
            <person name="Muszewska A."/>
            <person name="Corrochano-Luque M."/>
            <person name="Gutierrez G."/>
            <person name="Riley R."/>
            <person name="Lipzen A."/>
            <person name="Guo J."/>
            <person name="Hundley H."/>
            <person name="Amirebrahimi M."/>
            <person name="Ng V."/>
            <person name="Lorenzo-Gutierrez D."/>
            <person name="Binder U."/>
            <person name="Yang J."/>
            <person name="Song Y."/>
            <person name="Canovas D."/>
            <person name="Navarro E."/>
            <person name="Freitag M."/>
            <person name="Gabaldon T."/>
            <person name="Grigoriev I.V."/>
            <person name="Corrochano L.M."/>
            <person name="Nicolas F.E."/>
            <person name="Garre V."/>
        </authorList>
    </citation>
    <scope>NUCLEOTIDE SEQUENCE [LARGE SCALE GENOMIC DNA]</scope>
    <source>
        <strain evidence="1 2">L51</strain>
    </source>
</reference>
<proteinExistence type="predicted"/>
<evidence type="ECO:0000313" key="1">
    <source>
        <dbReference type="EMBL" id="KAL0087748.1"/>
    </source>
</evidence>
<sequence>MEPSHNKMIFLLNCRAQNNAIATKRFGGVYFKYLYQKERSLETVLMDFAVIVVRVDGNDVMWYFLSTICFCDDCDKNRMNELLSRIYCVDKDMMTSTGLAIMLNNEYPTKNEARNACKAYAKEQGFALSTVRSNALVVTMGCVHHGHPRNREEKAKRREKKDELFVESTSMQTGHPTEDSVSLLPKDIMPKRTRNKDSMRMNCPYFIKIRLRNAVWVVTEIYGGDPNKDGCPLHNHPYADDIYYYSQHRRLTEVSRTLALNMMETGATNNTIRDFLRERGEGATNKDIANLRQLAFNNNPARTIMRLINQLQCKEEQSYLCSQILYMKLYYGLPDLRIQAKYRTFEILRWFCLANDPIQGQTTLVRPEHAFMVSLLHKNRHVAESHSLTRSNVTNNSILVKTEQISRLLTAIVCITVLRSFQNTVMVKKFRVIMVEPTTMAA</sequence>